<evidence type="ECO:0000259" key="1">
    <source>
        <dbReference type="Pfam" id="PF00534"/>
    </source>
</evidence>
<dbReference type="InterPro" id="IPR029044">
    <property type="entry name" value="Nucleotide-diphossugar_trans"/>
</dbReference>
<dbReference type="Proteomes" id="UP000501069">
    <property type="component" value="Chromosome"/>
</dbReference>
<dbReference type="SUPFAM" id="SSF53335">
    <property type="entry name" value="S-adenosyl-L-methionine-dependent methyltransferases"/>
    <property type="match status" value="2"/>
</dbReference>
<dbReference type="EMBL" id="CP050964">
    <property type="protein sequence ID" value="QIX91394.1"/>
    <property type="molecule type" value="Genomic_DNA"/>
</dbReference>
<dbReference type="GO" id="GO:0044010">
    <property type="term" value="P:single-species biofilm formation"/>
    <property type="evidence" value="ECO:0007669"/>
    <property type="project" value="TreeGrafter"/>
</dbReference>
<organism evidence="3 4">
    <name type="scientific">Enterocloster clostridioformis</name>
    <dbReference type="NCBI Taxonomy" id="1531"/>
    <lineage>
        <taxon>Bacteria</taxon>
        <taxon>Bacillati</taxon>
        <taxon>Bacillota</taxon>
        <taxon>Clostridia</taxon>
        <taxon>Lachnospirales</taxon>
        <taxon>Lachnospiraceae</taxon>
        <taxon>Enterocloster</taxon>
    </lineage>
</organism>
<dbReference type="SUPFAM" id="SSF53756">
    <property type="entry name" value="UDP-Glycosyltransferase/glycogen phosphorylase"/>
    <property type="match status" value="1"/>
</dbReference>
<dbReference type="RefSeq" id="WP_003525065.1">
    <property type="nucleotide sequence ID" value="NZ_CABKQO010000003.1"/>
</dbReference>
<dbReference type="GO" id="GO:0016757">
    <property type="term" value="F:glycosyltransferase activity"/>
    <property type="evidence" value="ECO:0007669"/>
    <property type="project" value="InterPro"/>
</dbReference>
<dbReference type="CDD" id="cd04184">
    <property type="entry name" value="GT2_RfbC_Mx_like"/>
    <property type="match status" value="1"/>
</dbReference>
<dbReference type="InterPro" id="IPR029063">
    <property type="entry name" value="SAM-dependent_MTases_sf"/>
</dbReference>
<dbReference type="CDD" id="cd03801">
    <property type="entry name" value="GT4_PimA-like"/>
    <property type="match status" value="1"/>
</dbReference>
<dbReference type="Gene3D" id="3.40.50.720">
    <property type="entry name" value="NAD(P)-binding Rossmann-like Domain"/>
    <property type="match status" value="2"/>
</dbReference>
<dbReference type="Pfam" id="PF16994">
    <property type="entry name" value="Glyco_trans_4_5"/>
    <property type="match status" value="1"/>
</dbReference>
<dbReference type="GeneID" id="57962101"/>
<dbReference type="SUPFAM" id="SSF53448">
    <property type="entry name" value="Nucleotide-diphospho-sugar transferases"/>
    <property type="match status" value="2"/>
</dbReference>
<dbReference type="PANTHER" id="PTHR43685">
    <property type="entry name" value="GLYCOSYLTRANSFERASE"/>
    <property type="match status" value="1"/>
</dbReference>
<evidence type="ECO:0000313" key="4">
    <source>
        <dbReference type="Proteomes" id="UP000501069"/>
    </source>
</evidence>
<dbReference type="InterPro" id="IPR001173">
    <property type="entry name" value="Glyco_trans_2-like"/>
</dbReference>
<reference evidence="3 4" key="1">
    <citation type="submission" date="2019-11" db="EMBL/GenBank/DDBJ databases">
        <title>FDA dAtabase for Regulatory Grade micrObial Sequences (FDA-ARGOS): Supporting development and validation of Infectious Disease Dx tests.</title>
        <authorList>
            <person name="Turner S."/>
            <person name="Byrd R."/>
            <person name="Tallon L."/>
            <person name="Sadzewicz L."/>
            <person name="Vavikolanu K."/>
            <person name="Mehta A."/>
            <person name="Aluvathingal J."/>
            <person name="Nadendla S."/>
            <person name="Myers T."/>
            <person name="Yan Y."/>
            <person name="Sichtig H."/>
        </authorList>
    </citation>
    <scope>NUCLEOTIDE SEQUENCE [LARGE SCALE GENOMIC DNA]</scope>
    <source>
        <strain evidence="3 4">FDAARGOS_739</strain>
    </source>
</reference>
<dbReference type="Pfam" id="PF00534">
    <property type="entry name" value="Glycos_transf_1"/>
    <property type="match status" value="1"/>
</dbReference>
<feature type="domain" description="Glycosyltransferase 2-like" evidence="2">
    <location>
        <begin position="540"/>
        <end position="716"/>
    </location>
</feature>
<dbReference type="InterPro" id="IPR001296">
    <property type="entry name" value="Glyco_trans_1"/>
</dbReference>
<dbReference type="InterPro" id="IPR050834">
    <property type="entry name" value="Glycosyltransf_2"/>
</dbReference>
<dbReference type="PANTHER" id="PTHR43685:SF2">
    <property type="entry name" value="GLYCOSYLTRANSFERASE 2-LIKE DOMAIN-CONTAINING PROTEIN"/>
    <property type="match status" value="1"/>
</dbReference>
<feature type="domain" description="Glycosyl transferase family 1" evidence="1">
    <location>
        <begin position="990"/>
        <end position="1142"/>
    </location>
</feature>
<gene>
    <name evidence="3" type="ORF">FOC47_13105</name>
</gene>
<dbReference type="InterPro" id="IPR041693">
    <property type="entry name" value="Glyco_trans_4_5"/>
</dbReference>
<proteinExistence type="predicted"/>
<feature type="domain" description="Glycosyltransferase 2-like" evidence="2">
    <location>
        <begin position="286"/>
        <end position="446"/>
    </location>
</feature>
<dbReference type="Gene3D" id="3.90.550.10">
    <property type="entry name" value="Spore Coat Polysaccharide Biosynthesis Protein SpsA, Chain A"/>
    <property type="match status" value="2"/>
</dbReference>
<evidence type="ECO:0000313" key="3">
    <source>
        <dbReference type="EMBL" id="QIX91394.1"/>
    </source>
</evidence>
<dbReference type="Gene3D" id="3.40.50.2000">
    <property type="entry name" value="Glycogen Phosphorylase B"/>
    <property type="match status" value="1"/>
</dbReference>
<sequence>MTEKDEMLFTYLKMVAKRELHDYRIVLFGAGVVGQRMFNSLKDIGIDIVGFADNNKKIFGKRIEGKKVFSLEELLAFNEEFIWVVSVKDEKMKTDIAKQLKSNGAKKVISSLEELLFSFLLRDNELEKKPIFLFGAGKIGKKYVMNLERFGVPVEGFCDNSQSIIGTMKEGKIVFSLKEIKEKYKDVIWLISIKNQNIKREIGEELENNGYSIITYSISELLDKIGKPDLKSFFIEKDRKINSEDILSYIDFNKIGAHILADQQNEFSEVELKNKLIEFSYKPLISVLVPMYNPPMEWLPRVVESLQEQIYGNWELCISDDGSTSRDGVYYIKEMAKNESRIKLIENQYNRGISAASNAALNAAEGEFIALLDQDDELPKDALYWIVQRLNDKPEADFIYTDECKYNSKSSTPFFDFYLKPNWSPRLLMNHMYTGHLTVYRTSVVQAVGGFRSEFDFSQDYDLALRISEHTNNIEHIERILYYWRAIETSAATGAKDFARVSNMHALKEWFNRHNMNVVMQTMPRGNYGRVIKKVSFLVSIIIPTDNYENLRECIHGLMERTSYENIEIIPVTKSEILEDIKKEFAYLEGILRPCRFNESFNFSRKCNKGAEFAKGEVVIFYNDDVNPVSRDWIERLLDLLELPDVGSVSPMLTGPDGKIQYAGMITGTPGLIGTSFNGYMADNFAYAVFNHFILRDVSVLSGACCAMTKKVFKEVGGFDEQNTPNGHSDVDLSFKILENGYFNVYNPYARLIHLGNHTWHEKDKADKADIYCLKKWGKYLETDAFFTNSQKQMFYFDFLYQFNITFPDAIKNTDGKGKDVLFITHELSRTGAPIVLKEAVRITLDKGDFAIVLSYKDGPLKNEFLKMGVPVMIDEAPVKKHWMFERFARNFDKVFVNTIAAYHAVELLQNSLPNVYWWLHDGKYAMKSYKRLLPSSLSSNIKVLFAGRYVQQVMHDAGFDYAGEILQFGIQKEHLNCDKRTYSSNCLRFTFSGSYEERKGIDVLIKAIEMLPSDINRRCEFVLMGQPMYEDVFKMAEDFARQKANVVVSHSVTHEKAIEVYRDSYAIIVPSRDEPTSAVAVEAMMLGRPVICSDNTGISYFITQYENGLVFPSENSERLSELICWAVENEDNMNNIGRRGNQIWEEYFTIERFYHNFLEKVSDK</sequence>
<name>A0AAP9S893_9FIRM</name>
<dbReference type="AlphaFoldDB" id="A0AAP9S893"/>
<evidence type="ECO:0000259" key="2">
    <source>
        <dbReference type="Pfam" id="PF00535"/>
    </source>
</evidence>
<dbReference type="Pfam" id="PF00535">
    <property type="entry name" value="Glycos_transf_2"/>
    <property type="match status" value="2"/>
</dbReference>
<accession>A0AAP9S893</accession>
<protein>
    <submittedName>
        <fullName evidence="3">Glycosyltransferase</fullName>
    </submittedName>
</protein>